<proteinExistence type="inferred from homology"/>
<evidence type="ECO:0000256" key="1">
    <source>
        <dbReference type="ARBA" id="ARBA00005375"/>
    </source>
</evidence>
<dbReference type="Proteomes" id="UP000800092">
    <property type="component" value="Unassembled WGS sequence"/>
</dbReference>
<evidence type="ECO:0000313" key="5">
    <source>
        <dbReference type="EMBL" id="KAF2234386.1"/>
    </source>
</evidence>
<evidence type="ECO:0000313" key="6">
    <source>
        <dbReference type="Proteomes" id="UP000800092"/>
    </source>
</evidence>
<keyword evidence="6" id="KW-1185">Reference proteome</keyword>
<protein>
    <recommendedName>
        <fullName evidence="2">3-phytase</fullName>
        <ecNumber evidence="2">3.1.3.8</ecNumber>
    </recommendedName>
</protein>
<name>A0A6A6H8G5_VIRVR</name>
<keyword evidence="4" id="KW-0732">Signal</keyword>
<dbReference type="EMBL" id="ML991799">
    <property type="protein sequence ID" value="KAF2234386.1"/>
    <property type="molecule type" value="Genomic_DNA"/>
</dbReference>
<dbReference type="Gene3D" id="3.40.50.1240">
    <property type="entry name" value="Phosphoglycerate mutase-like"/>
    <property type="match status" value="1"/>
</dbReference>
<dbReference type="Pfam" id="PF00328">
    <property type="entry name" value="His_Phos_2"/>
    <property type="match status" value="1"/>
</dbReference>
<dbReference type="PROSITE" id="PS00616">
    <property type="entry name" value="HIS_ACID_PHOSPHAT_1"/>
    <property type="match status" value="1"/>
</dbReference>
<dbReference type="EC" id="3.1.3.8" evidence="2"/>
<reference evidence="5" key="1">
    <citation type="journal article" date="2020" name="Stud. Mycol.">
        <title>101 Dothideomycetes genomes: a test case for predicting lifestyles and emergence of pathogens.</title>
        <authorList>
            <person name="Haridas S."/>
            <person name="Albert R."/>
            <person name="Binder M."/>
            <person name="Bloem J."/>
            <person name="Labutti K."/>
            <person name="Salamov A."/>
            <person name="Andreopoulos B."/>
            <person name="Baker S."/>
            <person name="Barry K."/>
            <person name="Bills G."/>
            <person name="Bluhm B."/>
            <person name="Cannon C."/>
            <person name="Castanera R."/>
            <person name="Culley D."/>
            <person name="Daum C."/>
            <person name="Ezra D."/>
            <person name="Gonzalez J."/>
            <person name="Henrissat B."/>
            <person name="Kuo A."/>
            <person name="Liang C."/>
            <person name="Lipzen A."/>
            <person name="Lutzoni F."/>
            <person name="Magnuson J."/>
            <person name="Mondo S."/>
            <person name="Nolan M."/>
            <person name="Ohm R."/>
            <person name="Pangilinan J."/>
            <person name="Park H.-J."/>
            <person name="Ramirez L."/>
            <person name="Alfaro M."/>
            <person name="Sun H."/>
            <person name="Tritt A."/>
            <person name="Yoshinaga Y."/>
            <person name="Zwiers L.-H."/>
            <person name="Turgeon B."/>
            <person name="Goodwin S."/>
            <person name="Spatafora J."/>
            <person name="Crous P."/>
            <person name="Grigoriev I."/>
        </authorList>
    </citation>
    <scope>NUCLEOTIDE SEQUENCE</scope>
    <source>
        <strain evidence="5">Tuck. ex Michener</strain>
    </source>
</reference>
<dbReference type="InterPro" id="IPR000560">
    <property type="entry name" value="His_Pase_clade-2"/>
</dbReference>
<dbReference type="GO" id="GO:0016158">
    <property type="term" value="F:inositol hexakisphosphate 3-phosphatase activity"/>
    <property type="evidence" value="ECO:0007669"/>
    <property type="project" value="UniProtKB-EC"/>
</dbReference>
<gene>
    <name evidence="5" type="ORF">EV356DRAFT_159677</name>
</gene>
<dbReference type="OrthoDB" id="6509975at2759"/>
<sequence>MSLAVFFFTFGLLCLQTTGFNTPRHYLKPHAWIEYSPHYRSSRISKLWGQYSPYSSPPTDIPNSIPDQCSITCIQILSRHGERHPIAHQEHRLRQTLNKIHNSVPGKSLMGKYQFLADYSYNLEANTLVPWGKQEMARSGRNFFERYRPLTANYTPFIRSTHSPRVVESADQFALGFHQARLAFHGSPDPSYPYPKDVISGDHNTLHHGLCTAFEQGTSKYDIKARDAYFNVFIPPIQQRLDTNLMGAKLSEQDAVRMMDLCPFSTVASSNGASKSYCKR</sequence>
<comment type="similarity">
    <text evidence="1">Belongs to the histidine acid phosphatase family.</text>
</comment>
<evidence type="ECO:0000256" key="2">
    <source>
        <dbReference type="ARBA" id="ARBA00012632"/>
    </source>
</evidence>
<dbReference type="PANTHER" id="PTHR20963:SF24">
    <property type="entry name" value="3-PHYTASE B"/>
    <property type="match status" value="1"/>
</dbReference>
<dbReference type="InterPro" id="IPR029033">
    <property type="entry name" value="His_PPase_superfam"/>
</dbReference>
<dbReference type="CDD" id="cd07061">
    <property type="entry name" value="HP_HAP_like"/>
    <property type="match status" value="1"/>
</dbReference>
<evidence type="ECO:0000256" key="3">
    <source>
        <dbReference type="ARBA" id="ARBA00022801"/>
    </source>
</evidence>
<evidence type="ECO:0000256" key="4">
    <source>
        <dbReference type="SAM" id="SignalP"/>
    </source>
</evidence>
<dbReference type="AlphaFoldDB" id="A0A6A6H8G5"/>
<accession>A0A6A6H8G5</accession>
<dbReference type="SUPFAM" id="SSF53254">
    <property type="entry name" value="Phosphoglycerate mutase-like"/>
    <property type="match status" value="1"/>
</dbReference>
<dbReference type="GO" id="GO:0003993">
    <property type="term" value="F:acid phosphatase activity"/>
    <property type="evidence" value="ECO:0007669"/>
    <property type="project" value="TreeGrafter"/>
</dbReference>
<feature type="chain" id="PRO_5025414612" description="3-phytase" evidence="4">
    <location>
        <begin position="20"/>
        <end position="280"/>
    </location>
</feature>
<dbReference type="InterPro" id="IPR033379">
    <property type="entry name" value="Acid_Pase_AS"/>
</dbReference>
<feature type="signal peptide" evidence="4">
    <location>
        <begin position="1"/>
        <end position="19"/>
    </location>
</feature>
<keyword evidence="3" id="KW-0378">Hydrolase</keyword>
<dbReference type="PANTHER" id="PTHR20963">
    <property type="entry name" value="MULTIPLE INOSITOL POLYPHOSPHATE PHOSPHATASE-RELATED"/>
    <property type="match status" value="1"/>
</dbReference>
<organism evidence="5 6">
    <name type="scientific">Viridothelium virens</name>
    <name type="common">Speckled blister lichen</name>
    <name type="synonym">Trypethelium virens</name>
    <dbReference type="NCBI Taxonomy" id="1048519"/>
    <lineage>
        <taxon>Eukaryota</taxon>
        <taxon>Fungi</taxon>
        <taxon>Dikarya</taxon>
        <taxon>Ascomycota</taxon>
        <taxon>Pezizomycotina</taxon>
        <taxon>Dothideomycetes</taxon>
        <taxon>Dothideomycetes incertae sedis</taxon>
        <taxon>Trypetheliales</taxon>
        <taxon>Trypetheliaceae</taxon>
        <taxon>Viridothelium</taxon>
    </lineage>
</organism>